<name>A0A2A2TLK5_9CYAN</name>
<organism evidence="1 2">
    <name type="scientific">Brunnivagina elsteri CCALA 953</name>
    <dbReference type="NCBI Taxonomy" id="987040"/>
    <lineage>
        <taxon>Bacteria</taxon>
        <taxon>Bacillati</taxon>
        <taxon>Cyanobacteriota</taxon>
        <taxon>Cyanophyceae</taxon>
        <taxon>Nostocales</taxon>
        <taxon>Calotrichaceae</taxon>
        <taxon>Brunnivagina</taxon>
    </lineage>
</organism>
<protein>
    <submittedName>
        <fullName evidence="1">Uncharacterized protein</fullName>
    </submittedName>
</protein>
<dbReference type="AlphaFoldDB" id="A0A2A2TLK5"/>
<comment type="caution">
    <text evidence="1">The sequence shown here is derived from an EMBL/GenBank/DDBJ whole genome shotgun (WGS) entry which is preliminary data.</text>
</comment>
<evidence type="ECO:0000313" key="2">
    <source>
        <dbReference type="Proteomes" id="UP000218238"/>
    </source>
</evidence>
<sequence length="206" mass="22669">MNIFKISLFSVLLFGNIFLAIEADAKQQKKRLVRGNCGKLSCDVVVKQLRSLYPSYISKFEKECPNPKIFAADVGIGERSAKQAWFICWEATRDKDKTRSGSFLGTLPLPGNEAPFLSPLPSDSPYTPGLQTRYPVAIKKAQFECATNSGNFNILEDKEKNKVQLQCYFQAGAIPVDINGDFKSDGENSRGAGVDIMLGTFPASAK</sequence>
<dbReference type="EMBL" id="NTFS01000056">
    <property type="protein sequence ID" value="PAX58436.1"/>
    <property type="molecule type" value="Genomic_DNA"/>
</dbReference>
<dbReference type="OrthoDB" id="512400at2"/>
<dbReference type="RefSeq" id="WP_095721122.1">
    <property type="nucleotide sequence ID" value="NZ_NTFS01000056.1"/>
</dbReference>
<gene>
    <name evidence="1" type="ORF">CK510_07575</name>
</gene>
<accession>A0A2A2TLK5</accession>
<reference evidence="1 2" key="1">
    <citation type="submission" date="2017-08" db="EMBL/GenBank/DDBJ databases">
        <title>Draft genome sequence of filamentous cyanobacterium Calothrix elsteri CCALA 953.</title>
        <authorList>
            <person name="Gagunashvili A.N."/>
            <person name="Elster J."/>
            <person name="Andresson O.S."/>
        </authorList>
    </citation>
    <scope>NUCLEOTIDE SEQUENCE [LARGE SCALE GENOMIC DNA]</scope>
    <source>
        <strain evidence="1 2">CCALA 953</strain>
    </source>
</reference>
<dbReference type="Proteomes" id="UP000218238">
    <property type="component" value="Unassembled WGS sequence"/>
</dbReference>
<evidence type="ECO:0000313" key="1">
    <source>
        <dbReference type="EMBL" id="PAX58436.1"/>
    </source>
</evidence>
<keyword evidence="2" id="KW-1185">Reference proteome</keyword>
<proteinExistence type="predicted"/>